<proteinExistence type="predicted"/>
<dbReference type="Gene3D" id="3.40.50.150">
    <property type="entry name" value="Vaccinia Virus protein VP39"/>
    <property type="match status" value="2"/>
</dbReference>
<gene>
    <name evidence="2" type="ORF">FEV09_00120</name>
</gene>
<dbReference type="Proteomes" id="UP001152872">
    <property type="component" value="Unassembled WGS sequence"/>
</dbReference>
<dbReference type="InterPro" id="IPR029063">
    <property type="entry name" value="SAM-dependent_MTases_sf"/>
</dbReference>
<sequence length="963" mass="110305">MRSFIEVQFPISKLSKESYKERKSNYSQTLTGLGKWWGRKPLILVRATILGLLLPATDDPQRDREIFLKLLMMDEEGLWLRKTKAISLKEMWERLTAKERQEWFAEEGKLKAQITKDDREALQKLVFSKLSYDEKLVYCDRPEQMENLSESAWQAINDHLGTSATNLSEFVQQLGVKRFGHIPRVGDAFCGGGSIPFEAARIGCEAYGSDLNPVAALLTWAALNIVGGGEEVAEQVRTAQKSVYEAVDRQIIEWGIEHNHLGWRADAYLYCVGTVCPECGWKVPLAPSWVIGEKTKCVAKLVPVAIESEESGYFQMDIKSGVSDTEMEAAKKAGTVKDSKLSCPHCHQETPITMIRGDRKSADKSSAYGLRMWKNDDLVPRAEDVLQERLYCIRWVETYIDEKGKEKTRRHYRAPDTEDLQREARVLELLKERFRDWQDRGYIPSRKIEGGYNTDQPIRERGWTHWHHLFNPRQLLMNGTFSETIERLSENNTDYISCLLNVGRCADWNSRLARWIADSTKENGAQTFSNQALNTLFNYYTRSLTLLKTSFLVDLSASDVKGDNQTITSDSRQRESCVDLWITDPPYADAINYHELSEFFLAWYEQHIKKLFPDWYTDSKRALAITGKDSHFRESMSECYRNLANNMPEDGMQVVMFTHQDASVWADLALILWASGLRVTAAWCIATETDSALKAGNYVQGTVLLILRKQTSDETAFLDEIYPKVELEVKRQLDEMLRLEDKEEPNFGDTDYQLAAYAAALRVLTQYQNIEDIDIQYELSKTRKKGDKSPIVEIIDNAVKIACDYLVPASFDSFIWKSLTPEERFYLKGLDIESHGEYRSGAYQELARGFGLKDYKFCLETSKANENRLKTATEFANKNLGDLGFGSSLTRTALYAIREVVATEDAQKGKMLLRSEIKDYWNQRKLIIEILKYLGTMEYKIPHWQQDAKAAMLLAGAVDNDNV</sequence>
<dbReference type="Pfam" id="PF06634">
    <property type="entry name" value="DUF1156"/>
    <property type="match status" value="1"/>
</dbReference>
<keyword evidence="3" id="KW-1185">Reference proteome</keyword>
<comment type="caution">
    <text evidence="2">The sequence shown here is derived from an EMBL/GenBank/DDBJ whole genome shotgun (WGS) entry which is preliminary data.</text>
</comment>
<dbReference type="InterPro" id="IPR009537">
    <property type="entry name" value="DUF1156"/>
</dbReference>
<evidence type="ECO:0000259" key="1">
    <source>
        <dbReference type="Pfam" id="PF06634"/>
    </source>
</evidence>
<evidence type="ECO:0000313" key="3">
    <source>
        <dbReference type="Proteomes" id="UP001152872"/>
    </source>
</evidence>
<reference evidence="2" key="1">
    <citation type="submission" date="2019-05" db="EMBL/GenBank/DDBJ databases">
        <title>Whole genome sequencing of Pseudanabaena catenata USMAC16.</title>
        <authorList>
            <person name="Khan Z."/>
            <person name="Omar W.M."/>
            <person name="Convey P."/>
            <person name="Merican F."/>
            <person name="Najimudin N."/>
        </authorList>
    </citation>
    <scope>NUCLEOTIDE SEQUENCE</scope>
    <source>
        <strain evidence="2">USMAC16</strain>
    </source>
</reference>
<organism evidence="2 3">
    <name type="scientific">Pseudanabaena catenata USMAC16</name>
    <dbReference type="NCBI Taxonomy" id="1855837"/>
    <lineage>
        <taxon>Bacteria</taxon>
        <taxon>Bacillati</taxon>
        <taxon>Cyanobacteriota</taxon>
        <taxon>Cyanophyceae</taxon>
        <taxon>Pseudanabaenales</taxon>
        <taxon>Pseudanabaenaceae</taxon>
        <taxon>Pseudanabaena</taxon>
    </lineage>
</organism>
<feature type="domain" description="DUF1156" evidence="1">
    <location>
        <begin position="8"/>
        <end position="69"/>
    </location>
</feature>
<dbReference type="SUPFAM" id="SSF53335">
    <property type="entry name" value="S-adenosyl-L-methionine-dependent methyltransferases"/>
    <property type="match status" value="2"/>
</dbReference>
<name>A0A9X4RFQ1_9CYAN</name>
<dbReference type="NCBIfam" id="NF042963">
    <property type="entry name" value="DUF1156_antiphage"/>
    <property type="match status" value="1"/>
</dbReference>
<dbReference type="AlphaFoldDB" id="A0A9X4RFQ1"/>
<protein>
    <submittedName>
        <fullName evidence="2">DUF1156 domain-containing protein</fullName>
    </submittedName>
</protein>
<dbReference type="EMBL" id="VBTY01000001">
    <property type="protein sequence ID" value="MDG3492958.1"/>
    <property type="molecule type" value="Genomic_DNA"/>
</dbReference>
<dbReference type="InterPro" id="IPR049953">
    <property type="entry name" value="Antiphage_assoc"/>
</dbReference>
<accession>A0A9X4RFQ1</accession>
<evidence type="ECO:0000313" key="2">
    <source>
        <dbReference type="EMBL" id="MDG3492958.1"/>
    </source>
</evidence>
<dbReference type="RefSeq" id="WP_009624981.1">
    <property type="nucleotide sequence ID" value="NZ_VBTY01000001.1"/>
</dbReference>